<proteinExistence type="predicted"/>
<organism evidence="1 2">
    <name type="scientific">Trichinella murrelli</name>
    <dbReference type="NCBI Taxonomy" id="144512"/>
    <lineage>
        <taxon>Eukaryota</taxon>
        <taxon>Metazoa</taxon>
        <taxon>Ecdysozoa</taxon>
        <taxon>Nematoda</taxon>
        <taxon>Enoplea</taxon>
        <taxon>Dorylaimia</taxon>
        <taxon>Trichinellida</taxon>
        <taxon>Trichinellidae</taxon>
        <taxon>Trichinella</taxon>
    </lineage>
</organism>
<keyword evidence="2" id="KW-1185">Reference proteome</keyword>
<dbReference type="EMBL" id="JYDJ01000005">
    <property type="protein sequence ID" value="KRX50527.1"/>
    <property type="molecule type" value="Genomic_DNA"/>
</dbReference>
<dbReference type="Proteomes" id="UP000055048">
    <property type="component" value="Unassembled WGS sequence"/>
</dbReference>
<gene>
    <name evidence="1" type="ORF">T05_536</name>
</gene>
<dbReference type="AlphaFoldDB" id="A0A0V0UGP1"/>
<protein>
    <submittedName>
        <fullName evidence="1">Uncharacterized protein</fullName>
    </submittedName>
</protein>
<accession>A0A0V0UGP1</accession>
<evidence type="ECO:0000313" key="2">
    <source>
        <dbReference type="Proteomes" id="UP000055048"/>
    </source>
</evidence>
<evidence type="ECO:0000313" key="1">
    <source>
        <dbReference type="EMBL" id="KRX50527.1"/>
    </source>
</evidence>
<name>A0A0V0UGP1_9BILA</name>
<comment type="caution">
    <text evidence="1">The sequence shown here is derived from an EMBL/GenBank/DDBJ whole genome shotgun (WGS) entry which is preliminary data.</text>
</comment>
<sequence length="67" mass="7460">MTTVDCDFDEAEMCAFFGHQCKSNLGKRTQTCLLSQSPGGGQVQLCTSCFNFNGWLQNWLADFLSNN</sequence>
<reference evidence="1 2" key="1">
    <citation type="submission" date="2015-01" db="EMBL/GenBank/DDBJ databases">
        <title>Evolution of Trichinella species and genotypes.</title>
        <authorList>
            <person name="Korhonen P.K."/>
            <person name="Edoardo P."/>
            <person name="Giuseppe L.R."/>
            <person name="Gasser R.B."/>
        </authorList>
    </citation>
    <scope>NUCLEOTIDE SEQUENCE [LARGE SCALE GENOMIC DNA]</scope>
    <source>
        <strain evidence="1">ISS417</strain>
    </source>
</reference>